<sequence length="220" mass="23685">MNVPSQLSITPLFVTHAMPFTALPKMVLMLERTAPSGWLPLVAGRMSRMVTHGVMFARFAKVQIGLLPAPPSQCVHESLLSFVQPASAKHVGSVVEHLQKISQLPLKELGNEIENSRPALSSFAGQAMAPLDHGDPHRPSPAPVNVSRCSLHGDSAPPPSSSRVTGLCSSQRIPPGGREQEPIFASPWPTDGLFLFWPGFDTSRGSRTIQGPASRLPNHE</sequence>
<reference evidence="2 3" key="1">
    <citation type="submission" date="2014-04" db="EMBL/GenBank/DDBJ databases">
        <authorList>
            <consortium name="DOE Joint Genome Institute"/>
            <person name="Kuo A."/>
            <person name="Kohler A."/>
            <person name="Jargeat P."/>
            <person name="Nagy L.G."/>
            <person name="Floudas D."/>
            <person name="Copeland A."/>
            <person name="Barry K.W."/>
            <person name="Cichocki N."/>
            <person name="Veneault-Fourrey C."/>
            <person name="LaButti K."/>
            <person name="Lindquist E.A."/>
            <person name="Lipzen A."/>
            <person name="Lundell T."/>
            <person name="Morin E."/>
            <person name="Murat C."/>
            <person name="Sun H."/>
            <person name="Tunlid A."/>
            <person name="Henrissat B."/>
            <person name="Grigoriev I.V."/>
            <person name="Hibbett D.S."/>
            <person name="Martin F."/>
            <person name="Nordberg H.P."/>
            <person name="Cantor M.N."/>
            <person name="Hua S.X."/>
        </authorList>
    </citation>
    <scope>NUCLEOTIDE SEQUENCE [LARGE SCALE GENOMIC DNA]</scope>
    <source>
        <strain evidence="2 3">Ve08.2h10</strain>
    </source>
</reference>
<gene>
    <name evidence="2" type="ORF">PAXRUDRAFT_11724</name>
</gene>
<evidence type="ECO:0000313" key="2">
    <source>
        <dbReference type="EMBL" id="KIK94983.1"/>
    </source>
</evidence>
<reference evidence="3" key="2">
    <citation type="submission" date="2015-01" db="EMBL/GenBank/DDBJ databases">
        <title>Evolutionary Origins and Diversification of the Mycorrhizal Mutualists.</title>
        <authorList>
            <consortium name="DOE Joint Genome Institute"/>
            <consortium name="Mycorrhizal Genomics Consortium"/>
            <person name="Kohler A."/>
            <person name="Kuo A."/>
            <person name="Nagy L.G."/>
            <person name="Floudas D."/>
            <person name="Copeland A."/>
            <person name="Barry K.W."/>
            <person name="Cichocki N."/>
            <person name="Veneault-Fourrey C."/>
            <person name="LaButti K."/>
            <person name="Lindquist E.A."/>
            <person name="Lipzen A."/>
            <person name="Lundell T."/>
            <person name="Morin E."/>
            <person name="Murat C."/>
            <person name="Riley R."/>
            <person name="Ohm R."/>
            <person name="Sun H."/>
            <person name="Tunlid A."/>
            <person name="Henrissat B."/>
            <person name="Grigoriev I.V."/>
            <person name="Hibbett D.S."/>
            <person name="Martin F."/>
        </authorList>
    </citation>
    <scope>NUCLEOTIDE SEQUENCE [LARGE SCALE GENOMIC DNA]</scope>
    <source>
        <strain evidence="3">Ve08.2h10</strain>
    </source>
</reference>
<feature type="compositionally biased region" description="Polar residues" evidence="1">
    <location>
        <begin position="161"/>
        <end position="172"/>
    </location>
</feature>
<protein>
    <submittedName>
        <fullName evidence="2">Uncharacterized protein</fullName>
    </submittedName>
</protein>
<dbReference type="Proteomes" id="UP000054538">
    <property type="component" value="Unassembled WGS sequence"/>
</dbReference>
<dbReference type="EMBL" id="KN825072">
    <property type="protein sequence ID" value="KIK94983.1"/>
    <property type="molecule type" value="Genomic_DNA"/>
</dbReference>
<dbReference type="HOGENOM" id="CLU_1256405_0_0_1"/>
<evidence type="ECO:0000313" key="3">
    <source>
        <dbReference type="Proteomes" id="UP000054538"/>
    </source>
</evidence>
<name>A0A0D0DQT8_9AGAM</name>
<dbReference type="AlphaFoldDB" id="A0A0D0DQT8"/>
<accession>A0A0D0DQT8</accession>
<organism evidence="2 3">
    <name type="scientific">Paxillus rubicundulus Ve08.2h10</name>
    <dbReference type="NCBI Taxonomy" id="930991"/>
    <lineage>
        <taxon>Eukaryota</taxon>
        <taxon>Fungi</taxon>
        <taxon>Dikarya</taxon>
        <taxon>Basidiomycota</taxon>
        <taxon>Agaricomycotina</taxon>
        <taxon>Agaricomycetes</taxon>
        <taxon>Agaricomycetidae</taxon>
        <taxon>Boletales</taxon>
        <taxon>Paxilineae</taxon>
        <taxon>Paxillaceae</taxon>
        <taxon>Paxillus</taxon>
    </lineage>
</organism>
<keyword evidence="3" id="KW-1185">Reference proteome</keyword>
<proteinExistence type="predicted"/>
<feature type="region of interest" description="Disordered" evidence="1">
    <location>
        <begin position="127"/>
        <end position="180"/>
    </location>
</feature>
<evidence type="ECO:0000256" key="1">
    <source>
        <dbReference type="SAM" id="MobiDB-lite"/>
    </source>
</evidence>
<dbReference type="InParanoid" id="A0A0D0DQT8"/>